<dbReference type="AlphaFoldDB" id="D1YX74"/>
<dbReference type="Pfam" id="PF13649">
    <property type="entry name" value="Methyltransf_25"/>
    <property type="match status" value="1"/>
</dbReference>
<dbReference type="Gene3D" id="3.40.50.150">
    <property type="entry name" value="Vaccinia Virus protein VP39"/>
    <property type="match status" value="1"/>
</dbReference>
<keyword evidence="4" id="KW-1185">Reference proteome</keyword>
<reference evidence="3 4" key="2">
    <citation type="journal article" date="2008" name="Int. J. Syst. Evol. Microbiol.">
        <title>Methanocella paludicola gen. nov., sp. nov., a methane-producing archaeon, the first isolate of the lineage 'Rice Cluster I', and proposal of the new archaeal order Methanocellales ord. nov.</title>
        <authorList>
            <person name="Sakai S."/>
            <person name="Imachi H."/>
            <person name="Hanada S."/>
            <person name="Ohashi A."/>
            <person name="Harada H."/>
            <person name="Kamagata Y."/>
        </authorList>
    </citation>
    <scope>NUCLEOTIDE SEQUENCE [LARGE SCALE GENOMIC DNA]</scope>
    <source>
        <strain evidence="4">DSM 17711 / JCM 13418 / NBRC 101707 / SANAE</strain>
    </source>
</reference>
<evidence type="ECO:0000259" key="2">
    <source>
        <dbReference type="Pfam" id="PF13649"/>
    </source>
</evidence>
<evidence type="ECO:0000313" key="4">
    <source>
        <dbReference type="Proteomes" id="UP000001882"/>
    </source>
</evidence>
<dbReference type="KEGG" id="mpd:MCP_0974"/>
<dbReference type="PANTHER" id="PTHR43861">
    <property type="entry name" value="TRANS-ACONITATE 2-METHYLTRANSFERASE-RELATED"/>
    <property type="match status" value="1"/>
</dbReference>
<dbReference type="InParanoid" id="D1YX74"/>
<dbReference type="GO" id="GO:0016740">
    <property type="term" value="F:transferase activity"/>
    <property type="evidence" value="ECO:0007669"/>
    <property type="project" value="UniProtKB-KW"/>
</dbReference>
<dbReference type="CDD" id="cd02440">
    <property type="entry name" value="AdoMet_MTases"/>
    <property type="match status" value="1"/>
</dbReference>
<organism evidence="3 4">
    <name type="scientific">Methanocella paludicola (strain DSM 17711 / JCM 13418 / NBRC 101707 / SANAE)</name>
    <dbReference type="NCBI Taxonomy" id="304371"/>
    <lineage>
        <taxon>Archaea</taxon>
        <taxon>Methanobacteriati</taxon>
        <taxon>Methanobacteriota</taxon>
        <taxon>Stenosarchaea group</taxon>
        <taxon>Methanomicrobia</taxon>
        <taxon>Methanocellales</taxon>
        <taxon>Methanocellaceae</taxon>
        <taxon>Methanocella</taxon>
    </lineage>
</organism>
<gene>
    <name evidence="3" type="ordered locus">MCP_0974</name>
</gene>
<reference evidence="4" key="3">
    <citation type="journal article" date="2011" name="PLoS ONE">
        <title>Genome sequence of a mesophilic hydrogenotrophic methanogen Methanocella paludicola, the first cultivated representative of the order Methanocellales.</title>
        <authorList>
            <person name="Sakai S."/>
            <person name="Takaki Y."/>
            <person name="Shimamura S."/>
            <person name="Sekine M."/>
            <person name="Tajima T."/>
            <person name="Kosugi H."/>
            <person name="Ichikawa N."/>
            <person name="Tasumi E."/>
            <person name="Hiraki A.T."/>
            <person name="Shimizu A."/>
            <person name="Kato Y."/>
            <person name="Nishiko R."/>
            <person name="Mori K."/>
            <person name="Fujita N."/>
            <person name="Imachi H."/>
            <person name="Takai K."/>
        </authorList>
    </citation>
    <scope>NUCLEOTIDE SEQUENCE [LARGE SCALE GENOMIC DNA]</scope>
    <source>
        <strain evidence="4">DSM 17711 / JCM 13418 / NBRC 101707 / SANAE</strain>
    </source>
</reference>
<dbReference type="SUPFAM" id="SSF53335">
    <property type="entry name" value="S-adenosyl-L-methionine-dependent methyltransferases"/>
    <property type="match status" value="1"/>
</dbReference>
<dbReference type="STRING" id="304371.MCP_0974"/>
<keyword evidence="1" id="KW-0808">Transferase</keyword>
<dbReference type="eggNOG" id="arCOG01792">
    <property type="taxonomic scope" value="Archaea"/>
</dbReference>
<dbReference type="EMBL" id="AP011532">
    <property type="protein sequence ID" value="BAI61046.1"/>
    <property type="molecule type" value="Genomic_DNA"/>
</dbReference>
<dbReference type="InterPro" id="IPR041698">
    <property type="entry name" value="Methyltransf_25"/>
</dbReference>
<evidence type="ECO:0000313" key="3">
    <source>
        <dbReference type="EMBL" id="BAI61046.1"/>
    </source>
</evidence>
<dbReference type="InterPro" id="IPR029063">
    <property type="entry name" value="SAM-dependent_MTases_sf"/>
</dbReference>
<name>D1YX74_METPS</name>
<accession>D1YX74</accession>
<dbReference type="Proteomes" id="UP000001882">
    <property type="component" value="Chromosome"/>
</dbReference>
<protein>
    <recommendedName>
        <fullName evidence="2">Methyltransferase domain-containing protein</fullName>
    </recommendedName>
</protein>
<proteinExistence type="predicted"/>
<feature type="domain" description="Methyltransferase" evidence="2">
    <location>
        <begin position="71"/>
        <end position="166"/>
    </location>
</feature>
<reference evidence="3 4" key="1">
    <citation type="journal article" date="2007" name="Appl. Environ. Microbiol.">
        <title>Isolation of key methanogens for global methane emission from rice paddy fields: a novel isolate affiliated with the clone cluster rice cluster I.</title>
        <authorList>
            <person name="Sakai S."/>
            <person name="Imachi H."/>
            <person name="Sekiguchi Y."/>
            <person name="Ohashi A."/>
            <person name="Harada H."/>
            <person name="Kamagata Y."/>
        </authorList>
    </citation>
    <scope>NUCLEOTIDE SEQUENCE [LARGE SCALE GENOMIC DNA]</scope>
    <source>
        <strain evidence="4">DSM 17711 / JCM 13418 / NBRC 101707 / SANAE</strain>
    </source>
</reference>
<sequence length="221" mass="24721">MTIVIILIFIFIKSCPVPKMLTGDMLIQEIMSFHEPSRLEVALTRLIMTIIEGPFYKRYVADMGLMGGENVLEFGPGSGKMSKYIAGSLPRGSLTIVDLSRVWIGEVKKMMAKYPNVSFHQGRITELPIPDGAFDVVVASFVIHDVDEEERQKVVDSLASKVKKGGRMFIRDPELNGRSGHGITRADLHKVMQNSGLKEVSFERVKPFYMGPLNQGVYVKE</sequence>
<evidence type="ECO:0000256" key="1">
    <source>
        <dbReference type="ARBA" id="ARBA00022679"/>
    </source>
</evidence>